<dbReference type="PANTHER" id="PTHR36985">
    <property type="entry name" value="TRANSLOCATION AND ASSEMBLY MODULE SUBUNIT TAMB"/>
    <property type="match status" value="1"/>
</dbReference>
<keyword evidence="4" id="KW-0472">Membrane</keyword>
<comment type="subcellular location">
    <subcellularLocation>
        <location evidence="1">Membrane</location>
        <topology evidence="1">Single-pass membrane protein</topology>
    </subcellularLocation>
</comment>
<evidence type="ECO:0000256" key="1">
    <source>
        <dbReference type="ARBA" id="ARBA00004167"/>
    </source>
</evidence>
<accession>A0A7C0VBB9</accession>
<evidence type="ECO:0000256" key="4">
    <source>
        <dbReference type="ARBA" id="ARBA00023136"/>
    </source>
</evidence>
<name>A0A7C0VBB9_UNCW3</name>
<comment type="caution">
    <text evidence="6">The sequence shown here is derived from an EMBL/GenBank/DDBJ whole genome shotgun (WGS) entry which is preliminary data.</text>
</comment>
<sequence>MGDSLKLTGEITREKFVIDKLTILEGGAKSTINGFYTFKNRYLSFLIDLNDAGPWLFTIIRDRLKTKNCQLTGVVRVNGNINSPELYGKLRIKNGLFVEPSTGTILKNILGSVELKKNRVYIKSIKGNIGEGTFSSKGNFYIKEKSYSISASFRNTPFTYGYVSSILNGDFKINGKEKDIKIDGGITIDQATITMPFRMKQEETGKRPENLVINLGIDASDYNVWLKNENADIELGGKVNFQYKRGDILLQGELDTKQGKFNYLYTDFTIKQGKFIFRSSAVVDPEINLLAYTTPTQSDSVFLNVSGTMRNPVFNIYSKPPRSLNEIIVLLGLNLEWEDLLSVSKVEDAISSSAFRAFDYWARSKLAQEFKKRFGFDIAQVEKGRAYKLVVGKYISKNLYIRVGTEVFPQLRLEYQANYKFAPWGMISAEEDKFGSRKILLRFVFRY</sequence>
<feature type="domain" description="Translocation and assembly module TamB C-terminal" evidence="5">
    <location>
        <begin position="125"/>
        <end position="447"/>
    </location>
</feature>
<dbReference type="AlphaFoldDB" id="A0A7C0VBB9"/>
<dbReference type="InterPro" id="IPR007452">
    <property type="entry name" value="TamB_C"/>
</dbReference>
<evidence type="ECO:0000256" key="2">
    <source>
        <dbReference type="ARBA" id="ARBA00022692"/>
    </source>
</evidence>
<evidence type="ECO:0000259" key="5">
    <source>
        <dbReference type="Pfam" id="PF04357"/>
    </source>
</evidence>
<dbReference type="Pfam" id="PF04357">
    <property type="entry name" value="TamB"/>
    <property type="match status" value="1"/>
</dbReference>
<evidence type="ECO:0000313" key="6">
    <source>
        <dbReference type="EMBL" id="HDI83512.1"/>
    </source>
</evidence>
<dbReference type="GO" id="GO:0097347">
    <property type="term" value="C:TAM protein secretion complex"/>
    <property type="evidence" value="ECO:0007669"/>
    <property type="project" value="TreeGrafter"/>
</dbReference>
<keyword evidence="2" id="KW-0812">Transmembrane</keyword>
<dbReference type="Proteomes" id="UP000885847">
    <property type="component" value="Unassembled WGS sequence"/>
</dbReference>
<reference evidence="6" key="1">
    <citation type="journal article" date="2020" name="mSystems">
        <title>Genome- and Community-Level Interaction Insights into Carbon Utilization and Element Cycling Functions of Hydrothermarchaeota in Hydrothermal Sediment.</title>
        <authorList>
            <person name="Zhou Z."/>
            <person name="Liu Y."/>
            <person name="Xu W."/>
            <person name="Pan J."/>
            <person name="Luo Z.H."/>
            <person name="Li M."/>
        </authorList>
    </citation>
    <scope>NUCLEOTIDE SEQUENCE [LARGE SCALE GENOMIC DNA]</scope>
    <source>
        <strain evidence="6">HyVt-102</strain>
    </source>
</reference>
<dbReference type="EMBL" id="DQWE01000330">
    <property type="protein sequence ID" value="HDI83512.1"/>
    <property type="molecule type" value="Genomic_DNA"/>
</dbReference>
<dbReference type="GO" id="GO:0005886">
    <property type="term" value="C:plasma membrane"/>
    <property type="evidence" value="ECO:0007669"/>
    <property type="project" value="InterPro"/>
</dbReference>
<protein>
    <recommendedName>
        <fullName evidence="5">Translocation and assembly module TamB C-terminal domain-containing protein</fullName>
    </recommendedName>
</protein>
<proteinExistence type="predicted"/>
<evidence type="ECO:0000256" key="3">
    <source>
        <dbReference type="ARBA" id="ARBA00022989"/>
    </source>
</evidence>
<organism evidence="6">
    <name type="scientific">candidate division WOR-3 bacterium</name>
    <dbReference type="NCBI Taxonomy" id="2052148"/>
    <lineage>
        <taxon>Bacteria</taxon>
        <taxon>Bacteria division WOR-3</taxon>
    </lineage>
</organism>
<keyword evidence="3" id="KW-1133">Transmembrane helix</keyword>
<gene>
    <name evidence="6" type="ORF">ENF18_06970</name>
</gene>
<dbReference type="GO" id="GO:0009306">
    <property type="term" value="P:protein secretion"/>
    <property type="evidence" value="ECO:0007669"/>
    <property type="project" value="InterPro"/>
</dbReference>
<dbReference type="PANTHER" id="PTHR36985:SF1">
    <property type="entry name" value="TRANSLOCATION AND ASSEMBLY MODULE SUBUNIT TAMB"/>
    <property type="match status" value="1"/>
</dbReference>